<dbReference type="SUPFAM" id="SSF54631">
    <property type="entry name" value="CBS-domain pair"/>
    <property type="match status" value="1"/>
</dbReference>
<dbReference type="SMART" id="SM00116">
    <property type="entry name" value="CBS"/>
    <property type="match status" value="2"/>
</dbReference>
<accession>A0A7W9HFC1</accession>
<organism evidence="4 5">
    <name type="scientific">Saccharothrix ecbatanensis</name>
    <dbReference type="NCBI Taxonomy" id="1105145"/>
    <lineage>
        <taxon>Bacteria</taxon>
        <taxon>Bacillati</taxon>
        <taxon>Actinomycetota</taxon>
        <taxon>Actinomycetes</taxon>
        <taxon>Pseudonocardiales</taxon>
        <taxon>Pseudonocardiaceae</taxon>
        <taxon>Saccharothrix</taxon>
    </lineage>
</organism>
<feature type="domain" description="CBS" evidence="3">
    <location>
        <begin position="72"/>
        <end position="127"/>
    </location>
</feature>
<comment type="caution">
    <text evidence="4">The sequence shown here is derived from an EMBL/GenBank/DDBJ whole genome shotgun (WGS) entry which is preliminary data.</text>
</comment>
<sequence>MRARNIMTSPVITVTPDVPIRVAAALMVSHGFTALPVVDGDRRLVGIVTEADLLRARSADGEAGDAPVRDVSTTPVYGMDPSAPARLIARVMVDEGIRCVPILDGSRLVGVVTRHDLVRALARTDASIEPEVREHLDAYDPNGRWSVAVRDGHVDIGTTFSDEQSWRIAVALAEAVPGVMSACVHQTRGVDAER</sequence>
<evidence type="ECO:0000313" key="4">
    <source>
        <dbReference type="EMBL" id="MBB5801200.1"/>
    </source>
</evidence>
<dbReference type="Gene3D" id="3.10.580.10">
    <property type="entry name" value="CBS-domain"/>
    <property type="match status" value="1"/>
</dbReference>
<protein>
    <submittedName>
        <fullName evidence="4">CBS domain-containing protein</fullName>
    </submittedName>
</protein>
<proteinExistence type="predicted"/>
<feature type="domain" description="CBS" evidence="3">
    <location>
        <begin position="7"/>
        <end position="64"/>
    </location>
</feature>
<gene>
    <name evidence="4" type="ORF">F4560_000968</name>
</gene>
<dbReference type="InterPro" id="IPR000644">
    <property type="entry name" value="CBS_dom"/>
</dbReference>
<keyword evidence="1 2" id="KW-0129">CBS domain</keyword>
<dbReference type="PROSITE" id="PS51371">
    <property type="entry name" value="CBS"/>
    <property type="match status" value="2"/>
</dbReference>
<dbReference type="AlphaFoldDB" id="A0A7W9HFC1"/>
<evidence type="ECO:0000256" key="1">
    <source>
        <dbReference type="ARBA" id="ARBA00023122"/>
    </source>
</evidence>
<dbReference type="Proteomes" id="UP000552097">
    <property type="component" value="Unassembled WGS sequence"/>
</dbReference>
<reference evidence="4 5" key="1">
    <citation type="submission" date="2020-08" db="EMBL/GenBank/DDBJ databases">
        <title>Sequencing the genomes of 1000 actinobacteria strains.</title>
        <authorList>
            <person name="Klenk H.-P."/>
        </authorList>
    </citation>
    <scope>NUCLEOTIDE SEQUENCE [LARGE SCALE GENOMIC DNA]</scope>
    <source>
        <strain evidence="4 5">DSM 45486</strain>
    </source>
</reference>
<dbReference type="Pfam" id="PF00571">
    <property type="entry name" value="CBS"/>
    <property type="match status" value="2"/>
</dbReference>
<evidence type="ECO:0000256" key="2">
    <source>
        <dbReference type="PROSITE-ProRule" id="PRU00703"/>
    </source>
</evidence>
<dbReference type="InterPro" id="IPR046342">
    <property type="entry name" value="CBS_dom_sf"/>
</dbReference>
<dbReference type="EMBL" id="JACHMO010000001">
    <property type="protein sequence ID" value="MBB5801200.1"/>
    <property type="molecule type" value="Genomic_DNA"/>
</dbReference>
<name>A0A7W9HFC1_9PSEU</name>
<evidence type="ECO:0000313" key="5">
    <source>
        <dbReference type="Proteomes" id="UP000552097"/>
    </source>
</evidence>
<dbReference type="PANTHER" id="PTHR43080">
    <property type="entry name" value="CBS DOMAIN-CONTAINING PROTEIN CBSX3, MITOCHONDRIAL"/>
    <property type="match status" value="1"/>
</dbReference>
<evidence type="ECO:0000259" key="3">
    <source>
        <dbReference type="PROSITE" id="PS51371"/>
    </source>
</evidence>
<dbReference type="PANTHER" id="PTHR43080:SF2">
    <property type="entry name" value="CBS DOMAIN-CONTAINING PROTEIN"/>
    <property type="match status" value="1"/>
</dbReference>
<dbReference type="InterPro" id="IPR051257">
    <property type="entry name" value="Diverse_CBS-Domain"/>
</dbReference>
<keyword evidence="5" id="KW-1185">Reference proteome</keyword>
<dbReference type="RefSeq" id="WP_184916734.1">
    <property type="nucleotide sequence ID" value="NZ_JACHMO010000001.1"/>
</dbReference>